<evidence type="ECO:0000256" key="1">
    <source>
        <dbReference type="ARBA" id="ARBA00004613"/>
    </source>
</evidence>
<feature type="compositionally biased region" description="Basic and acidic residues" evidence="6">
    <location>
        <begin position="55"/>
        <end position="66"/>
    </location>
</feature>
<dbReference type="AlphaFoldDB" id="A0A6A3I1C1"/>
<keyword evidence="3 5" id="KW-0964">Secreted</keyword>
<sequence length="164" mass="18080">MRSSNILLIAIAVLVLGLSSAHPASSNLEPAPVSKVESPEVVDSPTGAARALKTTKSDDHGEGKEEERVNFSFLKKVPGVSQLRASMAARKAAAQAKREKFVQMFKITDPREQTLYTNFFPSWKRSELSGVQAYGFMKDAGTPDAVAKNVETMYRIFRMNDKTR</sequence>
<organism evidence="7 10">
    <name type="scientific">Phytophthora fragariae</name>
    <dbReference type="NCBI Taxonomy" id="53985"/>
    <lineage>
        <taxon>Eukaryota</taxon>
        <taxon>Sar</taxon>
        <taxon>Stramenopiles</taxon>
        <taxon>Oomycota</taxon>
        <taxon>Peronosporomycetes</taxon>
        <taxon>Peronosporales</taxon>
        <taxon>Peronosporaceae</taxon>
        <taxon>Phytophthora</taxon>
    </lineage>
</organism>
<comment type="domain">
    <text evidence="5">The RxLR-dEER motif acts to carry the protein into the host cell cytoplasm through binding to cell surface phosphatidylinositol-3-phosphate.</text>
</comment>
<evidence type="ECO:0000313" key="9">
    <source>
        <dbReference type="EMBL" id="KAE9187774.1"/>
    </source>
</evidence>
<proteinExistence type="inferred from homology"/>
<evidence type="ECO:0000313" key="11">
    <source>
        <dbReference type="Proteomes" id="UP000476176"/>
    </source>
</evidence>
<evidence type="ECO:0000256" key="4">
    <source>
        <dbReference type="ARBA" id="ARBA00022729"/>
    </source>
</evidence>
<protein>
    <recommendedName>
        <fullName evidence="5">RxLR effector protein</fullName>
    </recommendedName>
</protein>
<evidence type="ECO:0000313" key="12">
    <source>
        <dbReference type="Proteomes" id="UP000488956"/>
    </source>
</evidence>
<dbReference type="EMBL" id="QXGC01002313">
    <property type="protein sequence ID" value="KAE9187774.1"/>
    <property type="molecule type" value="Genomic_DNA"/>
</dbReference>
<accession>A0A6A3I1C1</accession>
<feature type="region of interest" description="Disordered" evidence="6">
    <location>
        <begin position="24"/>
        <end position="66"/>
    </location>
</feature>
<comment type="function">
    <text evidence="5">Effector that suppresses plant defense responses during pathogen infection.</text>
</comment>
<evidence type="ECO:0000313" key="7">
    <source>
        <dbReference type="EMBL" id="KAE8976020.1"/>
    </source>
</evidence>
<feature type="signal peptide" evidence="5">
    <location>
        <begin position="1"/>
        <end position="21"/>
    </location>
</feature>
<dbReference type="Pfam" id="PF16810">
    <property type="entry name" value="RXLR"/>
    <property type="match status" value="1"/>
</dbReference>
<dbReference type="InterPro" id="IPR031825">
    <property type="entry name" value="RXLR"/>
</dbReference>
<comment type="subcellular location">
    <subcellularLocation>
        <location evidence="1 5">Secreted</location>
    </subcellularLocation>
</comment>
<evidence type="ECO:0000256" key="5">
    <source>
        <dbReference type="RuleBase" id="RU367124"/>
    </source>
</evidence>
<dbReference type="EMBL" id="QXFX01002699">
    <property type="protein sequence ID" value="KAE9074452.1"/>
    <property type="molecule type" value="Genomic_DNA"/>
</dbReference>
<gene>
    <name evidence="9" type="ORF">PF004_g22698</name>
    <name evidence="8" type="ORF">PF010_g24669</name>
    <name evidence="7" type="ORF">PF011_g24226</name>
</gene>
<dbReference type="EMBL" id="QXFW01002715">
    <property type="protein sequence ID" value="KAE8976020.1"/>
    <property type="molecule type" value="Genomic_DNA"/>
</dbReference>
<dbReference type="Proteomes" id="UP000460718">
    <property type="component" value="Unassembled WGS sequence"/>
</dbReference>
<dbReference type="Proteomes" id="UP000488956">
    <property type="component" value="Unassembled WGS sequence"/>
</dbReference>
<name>A0A6A3I1C1_9STRA</name>
<comment type="similarity">
    <text evidence="2 5">Belongs to the RxLR effector family.</text>
</comment>
<dbReference type="Proteomes" id="UP000476176">
    <property type="component" value="Unassembled WGS sequence"/>
</dbReference>
<evidence type="ECO:0000313" key="10">
    <source>
        <dbReference type="Proteomes" id="UP000460718"/>
    </source>
</evidence>
<feature type="chain" id="PRO_5036164264" description="RxLR effector protein" evidence="5">
    <location>
        <begin position="22"/>
        <end position="164"/>
    </location>
</feature>
<comment type="caution">
    <text evidence="7">The sequence shown here is derived from an EMBL/GenBank/DDBJ whole genome shotgun (WGS) entry which is preliminary data.</text>
</comment>
<reference evidence="10 11" key="1">
    <citation type="submission" date="2018-09" db="EMBL/GenBank/DDBJ databases">
        <title>Genomic investigation of the strawberry pathogen Phytophthora fragariae indicates pathogenicity is determined by transcriptional variation in three key races.</title>
        <authorList>
            <person name="Adams T.M."/>
            <person name="Armitage A.D."/>
            <person name="Sobczyk M.K."/>
            <person name="Bates H.J."/>
            <person name="Dunwell J.M."/>
            <person name="Nellist C.F."/>
            <person name="Harrison R.J."/>
        </authorList>
    </citation>
    <scope>NUCLEOTIDE SEQUENCE [LARGE SCALE GENOMIC DNA]</scope>
    <source>
        <strain evidence="9 11">BC-23</strain>
        <strain evidence="8 12">ONT-3</strain>
        <strain evidence="7 10">SCRP245</strain>
    </source>
</reference>
<keyword evidence="4 5" id="KW-0732">Signal</keyword>
<evidence type="ECO:0000313" key="8">
    <source>
        <dbReference type="EMBL" id="KAE9074452.1"/>
    </source>
</evidence>
<evidence type="ECO:0000256" key="3">
    <source>
        <dbReference type="ARBA" id="ARBA00022525"/>
    </source>
</evidence>
<evidence type="ECO:0000256" key="6">
    <source>
        <dbReference type="SAM" id="MobiDB-lite"/>
    </source>
</evidence>
<evidence type="ECO:0000256" key="2">
    <source>
        <dbReference type="ARBA" id="ARBA00010400"/>
    </source>
</evidence>